<dbReference type="PANTHER" id="PTHR42767">
    <property type="entry name" value="ENDO-BETA-1,6-GALACTANASE"/>
    <property type="match status" value="1"/>
</dbReference>
<dbReference type="Gene3D" id="3.20.20.80">
    <property type="entry name" value="Glycosidases"/>
    <property type="match status" value="1"/>
</dbReference>
<keyword evidence="2" id="KW-0378">Hydrolase</keyword>
<keyword evidence="3" id="KW-1185">Reference proteome</keyword>
<gene>
    <name evidence="2" type="ORF">GO621_13515</name>
</gene>
<dbReference type="InterPro" id="IPR039743">
    <property type="entry name" value="6GAL/EXGAL"/>
</dbReference>
<dbReference type="Gene3D" id="2.60.40.1180">
    <property type="entry name" value="Golgi alpha-mannosidase II"/>
    <property type="match status" value="1"/>
</dbReference>
<dbReference type="InterPro" id="IPR013780">
    <property type="entry name" value="Glyco_hydro_b"/>
</dbReference>
<organism evidence="2 3">
    <name type="scientific">Mucilaginibacter arboris</name>
    <dbReference type="NCBI Taxonomy" id="2682090"/>
    <lineage>
        <taxon>Bacteria</taxon>
        <taxon>Pseudomonadati</taxon>
        <taxon>Bacteroidota</taxon>
        <taxon>Sphingobacteriia</taxon>
        <taxon>Sphingobacteriales</taxon>
        <taxon>Sphingobacteriaceae</taxon>
        <taxon>Mucilaginibacter</taxon>
    </lineage>
</organism>
<accession>A0A7K1SZS3</accession>
<protein>
    <submittedName>
        <fullName evidence="2">Beta-glycosidase</fullName>
    </submittedName>
</protein>
<sequence length="520" mass="58746">MMKQKIVVLIAFFFLTNSVVYSQSVTFTINIKNRVQTIDNIGASGAWFSEGIGKYWPADKKERMAQLLFSKAFDKAGNPLGIGLSAWRFNIGGGTAEQGDSSGISNPIKRVECFLSPNGTYDWNKQQGYLWFVKKAASYGVENLIAFSNTPPVQFTKNGLGFKTEKNFESNLREDKYKDYADFLATVIRHFNQEGIHFNYVSPVNEPQWDWSNKFGHMSQEGSPWGNKDIYKLTRCLDSTLQANKLSTKIIVAEAGILTALYEGNGKATKQIQHFYSKNSPYYIGNLNHVEHIIEGHSYFTDSGDSDMVKVRKRLRDTAFKYQVPFWQSEYSMLGNGYKEGAKGKISAIDCALFLSKMIYHDLAVANATAWHLWNSWEPSNADFDTRYCLLALKINAANTEGDFTITKNLWALGHYSRFIRPGMQRIVIERSDGLNDIQAAQNIMLSAFTDQQKIVVVAVNYTQASKELNLEIPGVKKVKSIRQYVTTAKADDNMKPYVLSSIKKVVLQPRSIVTIVVEH</sequence>
<dbReference type="InterPro" id="IPR039514">
    <property type="entry name" value="6GAL-like"/>
</dbReference>
<dbReference type="SUPFAM" id="SSF51445">
    <property type="entry name" value="(Trans)glycosidases"/>
    <property type="match status" value="1"/>
</dbReference>
<dbReference type="RefSeq" id="WP_157567919.1">
    <property type="nucleotide sequence ID" value="NZ_WPIK01000012.1"/>
</dbReference>
<dbReference type="Pfam" id="PF14587">
    <property type="entry name" value="Glyco_hydr_30_2"/>
    <property type="match status" value="1"/>
</dbReference>
<keyword evidence="2" id="KW-0326">Glycosidase</keyword>
<reference evidence="2 3" key="1">
    <citation type="submission" date="2019-12" db="EMBL/GenBank/DDBJ databases">
        <title>Mucilaginibacter sp. HMF7410 genome sequencing and assembly.</title>
        <authorList>
            <person name="Kang H."/>
            <person name="Cha I."/>
            <person name="Kim H."/>
            <person name="Joh K."/>
        </authorList>
    </citation>
    <scope>NUCLEOTIDE SEQUENCE [LARGE SCALE GENOMIC DNA]</scope>
    <source>
        <strain evidence="2 3">HMF7410</strain>
    </source>
</reference>
<proteinExistence type="predicted"/>
<dbReference type="GO" id="GO:0004553">
    <property type="term" value="F:hydrolase activity, hydrolyzing O-glycosyl compounds"/>
    <property type="evidence" value="ECO:0007669"/>
    <property type="project" value="InterPro"/>
</dbReference>
<dbReference type="Proteomes" id="UP000462014">
    <property type="component" value="Unassembled WGS sequence"/>
</dbReference>
<dbReference type="EMBL" id="WPIK01000012">
    <property type="protein sequence ID" value="MVN22550.1"/>
    <property type="molecule type" value="Genomic_DNA"/>
</dbReference>
<dbReference type="AlphaFoldDB" id="A0A7K1SZS3"/>
<dbReference type="InterPro" id="IPR017853">
    <property type="entry name" value="GH"/>
</dbReference>
<evidence type="ECO:0000313" key="2">
    <source>
        <dbReference type="EMBL" id="MVN22550.1"/>
    </source>
</evidence>
<feature type="domain" description="Endo-beta-1,6-galactanase-like" evidence="1">
    <location>
        <begin position="25"/>
        <end position="381"/>
    </location>
</feature>
<evidence type="ECO:0000259" key="1">
    <source>
        <dbReference type="Pfam" id="PF14587"/>
    </source>
</evidence>
<dbReference type="PANTHER" id="PTHR42767:SF1">
    <property type="entry name" value="ENDO-BETA-1,6-GALACTANASE-LIKE DOMAIN-CONTAINING PROTEIN"/>
    <property type="match status" value="1"/>
</dbReference>
<comment type="caution">
    <text evidence="2">The sequence shown here is derived from an EMBL/GenBank/DDBJ whole genome shotgun (WGS) entry which is preliminary data.</text>
</comment>
<evidence type="ECO:0000313" key="3">
    <source>
        <dbReference type="Proteomes" id="UP000462014"/>
    </source>
</evidence>
<name>A0A7K1SZS3_9SPHI</name>